<dbReference type="AlphaFoldDB" id="A0A1H4BML2"/>
<protein>
    <submittedName>
        <fullName evidence="5">Phage-related minor tail protein</fullName>
    </submittedName>
</protein>
<accession>A0A1H4BML2</accession>
<gene>
    <name evidence="5" type="ORF">SAMN04515656_1124</name>
</gene>
<evidence type="ECO:0000313" key="5">
    <source>
        <dbReference type="EMBL" id="SEA49415.1"/>
    </source>
</evidence>
<keyword evidence="2" id="KW-0175">Coiled coil</keyword>
<evidence type="ECO:0000259" key="4">
    <source>
        <dbReference type="Pfam" id="PF10145"/>
    </source>
</evidence>
<reference evidence="5 6" key="1">
    <citation type="submission" date="2016-10" db="EMBL/GenBank/DDBJ databases">
        <authorList>
            <person name="de Groot N.N."/>
        </authorList>
    </citation>
    <scope>NUCLEOTIDE SEQUENCE [LARGE SCALE GENOMIC DNA]</scope>
    <source>
        <strain evidence="5 6">SR12</strain>
    </source>
</reference>
<feature type="coiled-coil region" evidence="2">
    <location>
        <begin position="56"/>
        <end position="131"/>
    </location>
</feature>
<name>A0A1H4BML2_9FIRM</name>
<keyword evidence="1" id="KW-1188">Viral release from host cell</keyword>
<keyword evidence="6" id="KW-1185">Reference proteome</keyword>
<evidence type="ECO:0000256" key="1">
    <source>
        <dbReference type="ARBA" id="ARBA00022612"/>
    </source>
</evidence>
<dbReference type="Proteomes" id="UP000199394">
    <property type="component" value="Unassembled WGS sequence"/>
</dbReference>
<evidence type="ECO:0000313" key="6">
    <source>
        <dbReference type="Proteomes" id="UP000199394"/>
    </source>
</evidence>
<dbReference type="STRING" id="81409.SAMN04515656_1124"/>
<dbReference type="RefSeq" id="WP_090307374.1">
    <property type="nucleotide sequence ID" value="NZ_FNRK01000012.1"/>
</dbReference>
<dbReference type="EMBL" id="FNRK01000012">
    <property type="protein sequence ID" value="SEA49415.1"/>
    <property type="molecule type" value="Genomic_DNA"/>
</dbReference>
<feature type="domain" description="Phage tail tape measure protein" evidence="4">
    <location>
        <begin position="299"/>
        <end position="491"/>
    </location>
</feature>
<proteinExistence type="predicted"/>
<sequence>MAQSRIKGITIQFDGETTGLDKALKSINSQAGKVGSELKDVNKLLKFDPGNAELVAQKQKLLAEQVEITAKKLEQLKSAQGQVEEQFNKGEIGVEQYRAFKRELEATEASLKSYKSQISAVEADQERLATNTKRLQTFFEATGTSVDDFADALGSKTLNAIKNGTASADQYETALNKIGKSALGVKADIGQMKNALDQVDDGNGIGQVKSDLKELGTQANKTGDDIGEMADDLKSIAVVEAADALEPITDTLKGVGEASLDAAEDVASAQVKIKTYFGLTDEEARVHGEIIESIFRDNYGDSMDAAANAVITVKKNIKDLDNESLENITKQALTLEDLFGIDMNETLRGVNSLMTTYGMTAQEAMDMVVAGTQNGLDKTNELGDNLAEYATLFEENGYSASEMFSILQAGLDGGAYNLDKVNDLVKEFGVRISDGSIAKACQDMGGNFEALFKTWEEGGGTNKELFQSIGQEIAGMSSEQEKAAAISQIFGSLGEDAGTKVIEAMTGVENKYKDVSGAGSEMQENNQNEVGQMKRNFESLALALAPIGENLAVIINAILTPLLNMLSALSDWFSTLPGPIQTFIAAFGGIVTLLLSLLPIVLAIQAAIPILTGALSALFGVIGIGLGPITLIIAAIAAVIAIIVNWESICDWFKTSWETIFNSLPGPVQTTLGIVGESLKAAYALFTGDTEGLKQSILNIYNSLPEPAQQAIVTMGNLMQASQSAIDSLMTGDTEGLKQSLLDIYNSLPEPVQNAVMTMAQYLKSAGEWADQNFVQPFRSKIQSIQDKFWEIVGGVRGAIDTIKGMMSGDIPFPHIAMPHLSVSGGWSFNPPRVPYFDIDWYAKGGVLTKPTIFGSNGGNPMGGGEAGPEAVAPISVLQEYVKSAVDGALSEKMDKMLDILLVYLPILADKETDFSLDGESLIEYVYEKMDRKAYRDTRNKKLAGGMP</sequence>
<feature type="transmembrane region" description="Helical" evidence="3">
    <location>
        <begin position="616"/>
        <end position="646"/>
    </location>
</feature>
<dbReference type="Pfam" id="PF10145">
    <property type="entry name" value="PhageMin_Tail"/>
    <property type="match status" value="1"/>
</dbReference>
<dbReference type="SUPFAM" id="SSF57997">
    <property type="entry name" value="Tropomyosin"/>
    <property type="match status" value="1"/>
</dbReference>
<keyword evidence="3" id="KW-0472">Membrane</keyword>
<dbReference type="InterPro" id="IPR010090">
    <property type="entry name" value="Phage_tape_meas"/>
</dbReference>
<keyword evidence="3" id="KW-1133">Transmembrane helix</keyword>
<keyword evidence="3" id="KW-0812">Transmembrane</keyword>
<feature type="transmembrane region" description="Helical" evidence="3">
    <location>
        <begin position="540"/>
        <end position="563"/>
    </location>
</feature>
<evidence type="ECO:0000256" key="3">
    <source>
        <dbReference type="SAM" id="Phobius"/>
    </source>
</evidence>
<evidence type="ECO:0000256" key="2">
    <source>
        <dbReference type="SAM" id="Coils"/>
    </source>
</evidence>
<dbReference type="OrthoDB" id="1775949at2"/>
<dbReference type="PANTHER" id="PTHR37813">
    <property type="entry name" value="FELS-2 PROPHAGE PROTEIN"/>
    <property type="match status" value="1"/>
</dbReference>
<dbReference type="PANTHER" id="PTHR37813:SF1">
    <property type="entry name" value="FELS-2 PROPHAGE PROTEIN"/>
    <property type="match status" value="1"/>
</dbReference>
<feature type="transmembrane region" description="Helical" evidence="3">
    <location>
        <begin position="583"/>
        <end position="604"/>
    </location>
</feature>
<organism evidence="5 6">
    <name type="scientific">Eubacterium aggregans</name>
    <dbReference type="NCBI Taxonomy" id="81409"/>
    <lineage>
        <taxon>Bacteria</taxon>
        <taxon>Bacillati</taxon>
        <taxon>Bacillota</taxon>
        <taxon>Clostridia</taxon>
        <taxon>Eubacteriales</taxon>
        <taxon>Eubacteriaceae</taxon>
        <taxon>Eubacterium</taxon>
    </lineage>
</organism>